<dbReference type="SUPFAM" id="SSF52091">
    <property type="entry name" value="SpoIIaa-like"/>
    <property type="match status" value="1"/>
</dbReference>
<dbReference type="Pfam" id="PF11964">
    <property type="entry name" value="SpoIIAA-like"/>
    <property type="match status" value="1"/>
</dbReference>
<comment type="caution">
    <text evidence="1">The sequence shown here is derived from an EMBL/GenBank/DDBJ whole genome shotgun (WGS) entry which is preliminary data.</text>
</comment>
<evidence type="ECO:0000313" key="1">
    <source>
        <dbReference type="EMBL" id="PWJ89823.1"/>
    </source>
</evidence>
<name>A0A8E2WDA3_RHILI</name>
<dbReference type="Proteomes" id="UP000245631">
    <property type="component" value="Unassembled WGS sequence"/>
</dbReference>
<gene>
    <name evidence="1" type="ORF">C8D77_106146</name>
</gene>
<proteinExistence type="predicted"/>
<dbReference type="GeneID" id="61053780"/>
<dbReference type="RefSeq" id="WP_109668064.1">
    <property type="nucleotide sequence ID" value="NZ_QGGH01000006.1"/>
</dbReference>
<dbReference type="AlphaFoldDB" id="A0A8E2WDA3"/>
<organism evidence="1 2">
    <name type="scientific">Rhizobium loti</name>
    <name type="common">Mesorhizobium loti</name>
    <dbReference type="NCBI Taxonomy" id="381"/>
    <lineage>
        <taxon>Bacteria</taxon>
        <taxon>Pseudomonadati</taxon>
        <taxon>Pseudomonadota</taxon>
        <taxon>Alphaproteobacteria</taxon>
        <taxon>Hyphomicrobiales</taxon>
        <taxon>Phyllobacteriaceae</taxon>
        <taxon>Mesorhizobium</taxon>
    </lineage>
</organism>
<dbReference type="InterPro" id="IPR021866">
    <property type="entry name" value="SpoIIAA-like"/>
</dbReference>
<sequence length="140" mass="15286">MNFLDTVPAIRRLETSRDDLFAIDVVGHVSAADGENLFGLMEAAYALHPRIDVLVRLVDHDGVDWTHIADETLKQGAIHALEHVGRCATIGKPDWIADAQRFLPSSPPIEIRHFKAEDEAAAWQWLAAQPIGATASGALT</sequence>
<evidence type="ECO:0000313" key="2">
    <source>
        <dbReference type="Proteomes" id="UP000245631"/>
    </source>
</evidence>
<dbReference type="EMBL" id="QGGH01000006">
    <property type="protein sequence ID" value="PWJ89823.1"/>
    <property type="molecule type" value="Genomic_DNA"/>
</dbReference>
<accession>A0A8E2WDA3</accession>
<dbReference type="InterPro" id="IPR036513">
    <property type="entry name" value="STAS_dom_sf"/>
</dbReference>
<protein>
    <submittedName>
        <fullName evidence="1">SpoIIAA-like protein</fullName>
    </submittedName>
</protein>
<dbReference type="InterPro" id="IPR038396">
    <property type="entry name" value="SpoIIAA-like_sf"/>
</dbReference>
<reference evidence="1 2" key="1">
    <citation type="submission" date="2018-05" db="EMBL/GenBank/DDBJ databases">
        <title>Genomic Encyclopedia of Type Strains, Phase IV (KMG-IV): sequencing the most valuable type-strain genomes for metagenomic binning, comparative biology and taxonomic classification.</title>
        <authorList>
            <person name="Goeker M."/>
        </authorList>
    </citation>
    <scope>NUCLEOTIDE SEQUENCE [LARGE SCALE GENOMIC DNA]</scope>
    <source>
        <strain evidence="1 2">DSM 2626</strain>
    </source>
</reference>
<dbReference type="Gene3D" id="3.40.50.10600">
    <property type="entry name" value="SpoIIaa-like domains"/>
    <property type="match status" value="1"/>
</dbReference>